<evidence type="ECO:0000313" key="15">
    <source>
        <dbReference type="Ensembl" id="ENSSRHP00000092172.1"/>
    </source>
</evidence>
<evidence type="ECO:0000256" key="8">
    <source>
        <dbReference type="ARBA" id="ARBA00023136"/>
    </source>
</evidence>
<keyword evidence="4 12" id="KW-0812">Transmembrane</keyword>
<dbReference type="FunFam" id="3.40.50.2300:FF:000016">
    <property type="entry name" value="Taste 1 receptor member 2"/>
    <property type="match status" value="1"/>
</dbReference>
<gene>
    <name evidence="15" type="primary">LOC107741025</name>
</gene>
<keyword evidence="16" id="KW-1185">Reference proteome</keyword>
<evidence type="ECO:0000256" key="2">
    <source>
        <dbReference type="ARBA" id="ARBA00007242"/>
    </source>
</evidence>
<dbReference type="InterPro" id="IPR011500">
    <property type="entry name" value="GPCR_3_9-Cys_dom"/>
</dbReference>
<keyword evidence="11" id="KW-0807">Transducer</keyword>
<evidence type="ECO:0000259" key="14">
    <source>
        <dbReference type="PROSITE" id="PS50259"/>
    </source>
</evidence>
<evidence type="ECO:0000256" key="1">
    <source>
        <dbReference type="ARBA" id="ARBA00004651"/>
    </source>
</evidence>
<evidence type="ECO:0000256" key="3">
    <source>
        <dbReference type="ARBA" id="ARBA00022475"/>
    </source>
</evidence>
<dbReference type="GO" id="GO:0004930">
    <property type="term" value="F:G protein-coupled receptor activity"/>
    <property type="evidence" value="ECO:0007669"/>
    <property type="project" value="UniProtKB-KW"/>
</dbReference>
<feature type="transmembrane region" description="Helical" evidence="12">
    <location>
        <begin position="811"/>
        <end position="835"/>
    </location>
</feature>
<dbReference type="PRINTS" id="PR00248">
    <property type="entry name" value="GPCRMGR"/>
</dbReference>
<evidence type="ECO:0000256" key="11">
    <source>
        <dbReference type="ARBA" id="ARBA00023224"/>
    </source>
</evidence>
<feature type="chain" id="PRO_5025624148" evidence="13">
    <location>
        <begin position="23"/>
        <end position="848"/>
    </location>
</feature>
<evidence type="ECO:0000256" key="5">
    <source>
        <dbReference type="ARBA" id="ARBA00022729"/>
    </source>
</evidence>
<dbReference type="CDD" id="cd06364">
    <property type="entry name" value="PBP1_CaSR"/>
    <property type="match status" value="1"/>
</dbReference>
<dbReference type="SUPFAM" id="SSF53822">
    <property type="entry name" value="Periplasmic binding protein-like I"/>
    <property type="match status" value="1"/>
</dbReference>
<keyword evidence="10" id="KW-0325">Glycoprotein</keyword>
<protein>
    <submittedName>
        <fullName evidence="15">Extracellular calcium-sensing receptor-like</fullName>
    </submittedName>
</protein>
<dbReference type="InterPro" id="IPR001828">
    <property type="entry name" value="ANF_lig-bd_rcpt"/>
</dbReference>
<dbReference type="Pfam" id="PF07562">
    <property type="entry name" value="NCD3G"/>
    <property type="match status" value="1"/>
</dbReference>
<feature type="transmembrane region" description="Helical" evidence="12">
    <location>
        <begin position="779"/>
        <end position="799"/>
    </location>
</feature>
<dbReference type="AlphaFoldDB" id="A0A673MV57"/>
<keyword evidence="6 12" id="KW-1133">Transmembrane helix</keyword>
<keyword evidence="3" id="KW-1003">Cell membrane</keyword>
<dbReference type="PANTHER" id="PTHR24061:SF528">
    <property type="entry name" value="C-FAMILY ODORANT RECEPTOR OLFCD2-RELATED"/>
    <property type="match status" value="1"/>
</dbReference>
<keyword evidence="9" id="KW-0675">Receptor</keyword>
<dbReference type="InterPro" id="IPR017979">
    <property type="entry name" value="GPCR_3_CS"/>
</dbReference>
<dbReference type="FunFam" id="2.10.50.30:FF:000002">
    <property type="entry name" value="Vomeronasal 2 receptor, h1"/>
    <property type="match status" value="1"/>
</dbReference>
<keyword evidence="7" id="KW-0297">G-protein coupled receptor</keyword>
<evidence type="ECO:0000256" key="7">
    <source>
        <dbReference type="ARBA" id="ARBA00023040"/>
    </source>
</evidence>
<evidence type="ECO:0000256" key="12">
    <source>
        <dbReference type="SAM" id="Phobius"/>
    </source>
</evidence>
<keyword evidence="8 12" id="KW-0472">Membrane</keyword>
<organism evidence="15 16">
    <name type="scientific">Sinocyclocheilus rhinocerous</name>
    <dbReference type="NCBI Taxonomy" id="307959"/>
    <lineage>
        <taxon>Eukaryota</taxon>
        <taxon>Metazoa</taxon>
        <taxon>Chordata</taxon>
        <taxon>Craniata</taxon>
        <taxon>Vertebrata</taxon>
        <taxon>Euteleostomi</taxon>
        <taxon>Actinopterygii</taxon>
        <taxon>Neopterygii</taxon>
        <taxon>Teleostei</taxon>
        <taxon>Ostariophysi</taxon>
        <taxon>Cypriniformes</taxon>
        <taxon>Cyprinidae</taxon>
        <taxon>Cyprininae</taxon>
        <taxon>Sinocyclocheilus</taxon>
    </lineage>
</organism>
<evidence type="ECO:0000313" key="16">
    <source>
        <dbReference type="Proteomes" id="UP000472270"/>
    </source>
</evidence>
<evidence type="ECO:0000256" key="6">
    <source>
        <dbReference type="ARBA" id="ARBA00022989"/>
    </source>
</evidence>
<reference evidence="15" key="1">
    <citation type="submission" date="2025-08" db="UniProtKB">
        <authorList>
            <consortium name="Ensembl"/>
        </authorList>
    </citation>
    <scope>IDENTIFICATION</scope>
</reference>
<feature type="transmembrane region" description="Helical" evidence="12">
    <location>
        <begin position="696"/>
        <end position="715"/>
    </location>
</feature>
<dbReference type="Proteomes" id="UP000472270">
    <property type="component" value="Unassembled WGS sequence"/>
</dbReference>
<feature type="transmembrane region" description="Helical" evidence="12">
    <location>
        <begin position="582"/>
        <end position="605"/>
    </location>
</feature>
<feature type="transmembrane region" description="Helical" evidence="12">
    <location>
        <begin position="652"/>
        <end position="676"/>
    </location>
</feature>
<keyword evidence="5 13" id="KW-0732">Signal</keyword>
<evidence type="ECO:0000256" key="10">
    <source>
        <dbReference type="ARBA" id="ARBA00023180"/>
    </source>
</evidence>
<reference evidence="15" key="2">
    <citation type="submission" date="2025-09" db="UniProtKB">
        <authorList>
            <consortium name="Ensembl"/>
        </authorList>
    </citation>
    <scope>IDENTIFICATION</scope>
</reference>
<feature type="transmembrane region" description="Helical" evidence="12">
    <location>
        <begin position="620"/>
        <end position="640"/>
    </location>
</feature>
<accession>A0A673MV57</accession>
<dbReference type="InterPro" id="IPR028082">
    <property type="entry name" value="Peripla_BP_I"/>
</dbReference>
<dbReference type="CDD" id="cd15283">
    <property type="entry name" value="7tmC_V2R_pheromone"/>
    <property type="match status" value="1"/>
</dbReference>
<dbReference type="InterPro" id="IPR017978">
    <property type="entry name" value="GPCR_3_C"/>
</dbReference>
<evidence type="ECO:0000256" key="9">
    <source>
        <dbReference type="ARBA" id="ARBA00023170"/>
    </source>
</evidence>
<dbReference type="Pfam" id="PF01094">
    <property type="entry name" value="ANF_receptor"/>
    <property type="match status" value="1"/>
</dbReference>
<dbReference type="Gene3D" id="2.10.50.30">
    <property type="entry name" value="GPCR, family 3, nine cysteines domain"/>
    <property type="match status" value="1"/>
</dbReference>
<evidence type="ECO:0000256" key="13">
    <source>
        <dbReference type="SAM" id="SignalP"/>
    </source>
</evidence>
<dbReference type="Pfam" id="PF00003">
    <property type="entry name" value="7tm_3"/>
    <property type="match status" value="1"/>
</dbReference>
<feature type="signal peptide" evidence="13">
    <location>
        <begin position="1"/>
        <end position="22"/>
    </location>
</feature>
<comment type="similarity">
    <text evidence="2">Belongs to the G-protein coupled receptor 3 family.</text>
</comment>
<dbReference type="InterPro" id="IPR038550">
    <property type="entry name" value="GPCR_3_9-Cys_sf"/>
</dbReference>
<feature type="domain" description="G-protein coupled receptors family 3 profile" evidence="14">
    <location>
        <begin position="582"/>
        <end position="848"/>
    </location>
</feature>
<dbReference type="Gene3D" id="3.40.50.2300">
    <property type="match status" value="2"/>
</dbReference>
<dbReference type="GO" id="GO:0005886">
    <property type="term" value="C:plasma membrane"/>
    <property type="evidence" value="ECO:0007669"/>
    <property type="project" value="UniProtKB-SubCell"/>
</dbReference>
<dbReference type="PROSITE" id="PS00981">
    <property type="entry name" value="G_PROTEIN_RECEP_F3_3"/>
    <property type="match status" value="1"/>
</dbReference>
<dbReference type="PRINTS" id="PR00592">
    <property type="entry name" value="CASENSINGR"/>
</dbReference>
<dbReference type="InterPro" id="IPR000337">
    <property type="entry name" value="GPCR_3"/>
</dbReference>
<name>A0A673MV57_9TELE</name>
<sequence length="848" mass="92997">MELIMWLWVMRFIVEMVSVCGAGLSCGLQARFVSESLYKEGDVIIGGLFPVHVEAPEPYHAFTQINVDLRSYRWLKTMIFTVEEINRDPVLLPNITLGYLVADTCLAEGTTLSAALALVTGQEGTVSGAECSGAPMVPVIIGDARSSASIVVADTLGVFDIPMVSYFASCACLSDSRRFHSFLRTVPSDAFQAKAMARLLHLLDWTWVGVVAGDDEYGKSGVQLLLKELENTQICVDYLEFIPKSHSQSRIRRTVERIQSSTARVVVTFAIAPDIEVLLKEVVVQNVTNRQWIATEAWSTSILFFDPASSSLLAGTIGFALRRADIQGLGAFLAQLSPAKQPNEPFVKDVWQELFGCSLAQDWQPSSKTPKCTGSENVEKHGRIYTDVSQLRVTYNVYKAVYAIANAIHNMMACQPGRGPFENGKCPDVTQIKPRQLLHYLNAVNFTTPVGELVYFEGNREPSASYDIMNWHVDESGAVNFVQVGQFDAAKGPGQELNINLEKSDGVSFSNIQVPVSVCSASCLPGTRKAAQKGKPVCCFDCLSCAAGEVMCVRCPERFWSNTERTRCIPKVVEFLSLQDTMGIVLTVLSVTGATLTTTVLAAFFHHRDTPLVRANNSELSFLLLVSLTLCFLCALVFIGRPAPWNCMLRHTVFGVSFVICIACVLSKTVVVLVAFRATLPGSNLMQYFGPIQQRAGIFLCTLVQVVICLLWLLLAPPLPTENAGGELGARVILQCTVGSVVGFVLVLGYIGLLAVVLVCFLLAFFARKLPDNFNEAKFITFSMLIFCAVWIAFVPAYVSSPGKYTVAVEIFAILASSYGLLLCIFTPKCYIILLKPEKNTKKNMMPR</sequence>
<dbReference type="InterPro" id="IPR000068">
    <property type="entry name" value="GPCR_3_Ca_sens_rcpt-rel"/>
</dbReference>
<comment type="subcellular location">
    <subcellularLocation>
        <location evidence="1">Cell membrane</location>
        <topology evidence="1">Multi-pass membrane protein</topology>
    </subcellularLocation>
</comment>
<dbReference type="PANTHER" id="PTHR24061">
    <property type="entry name" value="CALCIUM-SENSING RECEPTOR-RELATED"/>
    <property type="match status" value="1"/>
</dbReference>
<dbReference type="Ensembl" id="ENSSRHT00000094660.1">
    <property type="protein sequence ID" value="ENSSRHP00000092172.1"/>
    <property type="gene ID" value="ENSSRHG00000045470.1"/>
</dbReference>
<feature type="transmembrane region" description="Helical" evidence="12">
    <location>
        <begin position="741"/>
        <end position="767"/>
    </location>
</feature>
<proteinExistence type="inferred from homology"/>
<evidence type="ECO:0000256" key="4">
    <source>
        <dbReference type="ARBA" id="ARBA00022692"/>
    </source>
</evidence>
<dbReference type="PROSITE" id="PS50259">
    <property type="entry name" value="G_PROTEIN_RECEP_F3_4"/>
    <property type="match status" value="1"/>
</dbReference>